<dbReference type="GO" id="GO:0006298">
    <property type="term" value="P:mismatch repair"/>
    <property type="evidence" value="ECO:0007669"/>
    <property type="project" value="TreeGrafter"/>
</dbReference>
<feature type="domain" description="HhH-GPD" evidence="15">
    <location>
        <begin position="33"/>
        <end position="184"/>
    </location>
</feature>
<reference evidence="16" key="2">
    <citation type="journal article" date="2021" name="PeerJ">
        <title>Extensive microbial diversity within the chicken gut microbiome revealed by metagenomics and culture.</title>
        <authorList>
            <person name="Gilroy R."/>
            <person name="Ravi A."/>
            <person name="Getino M."/>
            <person name="Pursley I."/>
            <person name="Horton D.L."/>
            <person name="Alikhan N.F."/>
            <person name="Baker D."/>
            <person name="Gharbi K."/>
            <person name="Hall N."/>
            <person name="Watson M."/>
            <person name="Adriaenssens E.M."/>
            <person name="Foster-Nyarko E."/>
            <person name="Jarju S."/>
            <person name="Secka A."/>
            <person name="Antonio M."/>
            <person name="Oren A."/>
            <person name="Chaudhuri R.R."/>
            <person name="La Ragione R."/>
            <person name="Hildebrand F."/>
            <person name="Pallen M.J."/>
        </authorList>
    </citation>
    <scope>NUCLEOTIDE SEQUENCE</scope>
    <source>
        <strain evidence="16">ChiHile30-977</strain>
    </source>
</reference>
<comment type="similarity">
    <text evidence="3 14">Belongs to the Nth/MutY family.</text>
</comment>
<keyword evidence="9" id="KW-0378">Hydrolase</keyword>
<gene>
    <name evidence="16" type="primary">mutY</name>
    <name evidence="16" type="ORF">IAA66_00515</name>
</gene>
<sequence>MQELLLKWYDREKRDLPWRQTQDPYAVWVSEIMLQQTRAETVRAYWTRFLQAFPTVQALARAEEETVLKLWEGLGYYSRARNLHWCAQAVCERFAGRFPEDVAGLRSLPGIGAYTAGAVASIAFGVRTAAVDGNVERVVARLRGIREDVGTPSVRRALLAEAEALVPAARPGDFNQAMMELGARICLPAPRCELCPIRAHCDAFDAGDAASLPVRQRKAPPRAVPMGMALVFHGDRVLLRRREEALLRGLWCFPGYEGETEGEAVAQRLAADGVCCTFLRTLGHARHVFTHRVWEMTLLSFSAASDACPPGWQWADREQLAALPLPTAVRAARALAADILQATLE</sequence>
<keyword evidence="7" id="KW-0479">Metal-binding</keyword>
<dbReference type="Proteomes" id="UP000886819">
    <property type="component" value="Unassembled WGS sequence"/>
</dbReference>
<dbReference type="InterPro" id="IPR044298">
    <property type="entry name" value="MIG/MutY"/>
</dbReference>
<evidence type="ECO:0000256" key="14">
    <source>
        <dbReference type="RuleBase" id="RU365096"/>
    </source>
</evidence>
<evidence type="ECO:0000256" key="7">
    <source>
        <dbReference type="ARBA" id="ARBA00022723"/>
    </source>
</evidence>
<dbReference type="Gene3D" id="1.10.340.30">
    <property type="entry name" value="Hypothetical protein, domain 2"/>
    <property type="match status" value="1"/>
</dbReference>
<keyword evidence="13 14" id="KW-0326">Glycosidase</keyword>
<dbReference type="PANTHER" id="PTHR42944:SF1">
    <property type="entry name" value="ADENINE DNA GLYCOSYLASE"/>
    <property type="match status" value="1"/>
</dbReference>
<comment type="caution">
    <text evidence="16">The sequence shown here is derived from an EMBL/GenBank/DDBJ whole genome shotgun (WGS) entry which is preliminary data.</text>
</comment>
<evidence type="ECO:0000256" key="4">
    <source>
        <dbReference type="ARBA" id="ARBA00012045"/>
    </source>
</evidence>
<evidence type="ECO:0000256" key="5">
    <source>
        <dbReference type="ARBA" id="ARBA00022023"/>
    </source>
</evidence>
<dbReference type="SMART" id="SM00478">
    <property type="entry name" value="ENDO3c"/>
    <property type="match status" value="1"/>
</dbReference>
<dbReference type="EC" id="3.2.2.31" evidence="4 14"/>
<organism evidence="16 17">
    <name type="scientific">Candidatus Avichristensenella intestinipullorum</name>
    <dbReference type="NCBI Taxonomy" id="2840693"/>
    <lineage>
        <taxon>Bacteria</taxon>
        <taxon>Bacillati</taxon>
        <taxon>Bacillota</taxon>
        <taxon>Clostridia</taxon>
        <taxon>Candidatus Avichristensenella</taxon>
    </lineage>
</organism>
<dbReference type="EMBL" id="DVFI01000008">
    <property type="protein sequence ID" value="HIQ62051.1"/>
    <property type="molecule type" value="Genomic_DNA"/>
</dbReference>
<evidence type="ECO:0000256" key="3">
    <source>
        <dbReference type="ARBA" id="ARBA00008343"/>
    </source>
</evidence>
<dbReference type="InterPro" id="IPR003265">
    <property type="entry name" value="HhH-GPD_domain"/>
</dbReference>
<evidence type="ECO:0000313" key="16">
    <source>
        <dbReference type="EMBL" id="HIQ62051.1"/>
    </source>
</evidence>
<evidence type="ECO:0000256" key="12">
    <source>
        <dbReference type="ARBA" id="ARBA00023204"/>
    </source>
</evidence>
<dbReference type="GO" id="GO:0035485">
    <property type="term" value="F:adenine/guanine mispair binding"/>
    <property type="evidence" value="ECO:0007669"/>
    <property type="project" value="TreeGrafter"/>
</dbReference>
<evidence type="ECO:0000256" key="9">
    <source>
        <dbReference type="ARBA" id="ARBA00022801"/>
    </source>
</evidence>
<dbReference type="GO" id="GO:0046872">
    <property type="term" value="F:metal ion binding"/>
    <property type="evidence" value="ECO:0007669"/>
    <property type="project" value="UniProtKB-UniRule"/>
</dbReference>
<dbReference type="InterPro" id="IPR023170">
    <property type="entry name" value="HhH_base_excis_C"/>
</dbReference>
<evidence type="ECO:0000256" key="11">
    <source>
        <dbReference type="ARBA" id="ARBA00023014"/>
    </source>
</evidence>
<dbReference type="SMART" id="SM00525">
    <property type="entry name" value="FES"/>
    <property type="match status" value="1"/>
</dbReference>
<dbReference type="FunFam" id="1.10.340.30:FF:000002">
    <property type="entry name" value="Adenine DNA glycosylase"/>
    <property type="match status" value="1"/>
</dbReference>
<dbReference type="GO" id="GO:0034039">
    <property type="term" value="F:8-oxo-7,8-dihydroguanine DNA N-glycosylase activity"/>
    <property type="evidence" value="ECO:0007669"/>
    <property type="project" value="TreeGrafter"/>
</dbReference>
<dbReference type="AlphaFoldDB" id="A0A9D0YTM2"/>
<evidence type="ECO:0000313" key="17">
    <source>
        <dbReference type="Proteomes" id="UP000886819"/>
    </source>
</evidence>
<accession>A0A9D0YTM2</accession>
<name>A0A9D0YTM2_9FIRM</name>
<keyword evidence="6" id="KW-0004">4Fe-4S</keyword>
<keyword evidence="10 14" id="KW-0408">Iron</keyword>
<evidence type="ECO:0000256" key="13">
    <source>
        <dbReference type="ARBA" id="ARBA00023295"/>
    </source>
</evidence>
<dbReference type="InterPro" id="IPR003651">
    <property type="entry name" value="Endonuclease3_FeS-loop_motif"/>
</dbReference>
<dbReference type="PANTHER" id="PTHR42944">
    <property type="entry name" value="ADENINE DNA GLYCOSYLASE"/>
    <property type="match status" value="1"/>
</dbReference>
<comment type="function">
    <text evidence="2">Adenine glycosylase active on G-A mispairs. MutY also corrects error-prone DNA synthesis past GO lesions which are due to the oxidatively damaged form of guanine: 7,8-dihydro-8-oxoguanine (8-oxo-dGTP).</text>
</comment>
<evidence type="ECO:0000256" key="8">
    <source>
        <dbReference type="ARBA" id="ARBA00022763"/>
    </source>
</evidence>
<protein>
    <recommendedName>
        <fullName evidence="5 14">Adenine DNA glycosylase</fullName>
        <ecNumber evidence="4 14">3.2.2.31</ecNumber>
    </recommendedName>
</protein>
<dbReference type="Pfam" id="PF14815">
    <property type="entry name" value="NUDIX_4"/>
    <property type="match status" value="1"/>
</dbReference>
<comment type="catalytic activity">
    <reaction evidence="1 14">
        <text>Hydrolyzes free adenine bases from 7,8-dihydro-8-oxoguanine:adenine mismatched double-stranded DNA, leaving an apurinic site.</text>
        <dbReference type="EC" id="3.2.2.31"/>
    </reaction>
</comment>
<evidence type="ECO:0000259" key="15">
    <source>
        <dbReference type="SMART" id="SM00478"/>
    </source>
</evidence>
<comment type="cofactor">
    <cofactor evidence="14">
        <name>[4Fe-4S] cluster</name>
        <dbReference type="ChEBI" id="CHEBI:49883"/>
    </cofactor>
    <text evidence="14">Binds 1 [4Fe-4S] cluster.</text>
</comment>
<evidence type="ECO:0000256" key="6">
    <source>
        <dbReference type="ARBA" id="ARBA00022485"/>
    </source>
</evidence>
<dbReference type="InterPro" id="IPR011257">
    <property type="entry name" value="DNA_glycosylase"/>
</dbReference>
<dbReference type="SUPFAM" id="SSF48150">
    <property type="entry name" value="DNA-glycosylase"/>
    <property type="match status" value="1"/>
</dbReference>
<dbReference type="Gene3D" id="1.10.1670.10">
    <property type="entry name" value="Helix-hairpin-Helix base-excision DNA repair enzymes (C-terminal)"/>
    <property type="match status" value="1"/>
</dbReference>
<dbReference type="Gene3D" id="3.90.79.10">
    <property type="entry name" value="Nucleoside Triphosphate Pyrophosphohydrolase"/>
    <property type="match status" value="1"/>
</dbReference>
<evidence type="ECO:0000256" key="2">
    <source>
        <dbReference type="ARBA" id="ARBA00002933"/>
    </source>
</evidence>
<dbReference type="SUPFAM" id="SSF55811">
    <property type="entry name" value="Nudix"/>
    <property type="match status" value="1"/>
</dbReference>
<dbReference type="Pfam" id="PF00730">
    <property type="entry name" value="HhH-GPD"/>
    <property type="match status" value="1"/>
</dbReference>
<dbReference type="InterPro" id="IPR029119">
    <property type="entry name" value="MutY_C"/>
</dbReference>
<dbReference type="GO" id="GO:0032357">
    <property type="term" value="F:oxidized purine DNA binding"/>
    <property type="evidence" value="ECO:0007669"/>
    <property type="project" value="TreeGrafter"/>
</dbReference>
<reference evidence="16" key="1">
    <citation type="submission" date="2020-10" db="EMBL/GenBank/DDBJ databases">
        <authorList>
            <person name="Gilroy R."/>
        </authorList>
    </citation>
    <scope>NUCLEOTIDE SEQUENCE</scope>
    <source>
        <strain evidence="16">ChiHile30-977</strain>
    </source>
</reference>
<keyword evidence="12" id="KW-0234">DNA repair</keyword>
<keyword evidence="11" id="KW-0411">Iron-sulfur</keyword>
<dbReference type="GO" id="GO:0006284">
    <property type="term" value="P:base-excision repair"/>
    <property type="evidence" value="ECO:0007669"/>
    <property type="project" value="UniProtKB-UniRule"/>
</dbReference>
<dbReference type="InterPro" id="IPR015797">
    <property type="entry name" value="NUDIX_hydrolase-like_dom_sf"/>
</dbReference>
<dbReference type="GO" id="GO:0051539">
    <property type="term" value="F:4 iron, 4 sulfur cluster binding"/>
    <property type="evidence" value="ECO:0007669"/>
    <property type="project" value="UniProtKB-UniRule"/>
</dbReference>
<dbReference type="CDD" id="cd00056">
    <property type="entry name" value="ENDO3c"/>
    <property type="match status" value="1"/>
</dbReference>
<dbReference type="CDD" id="cd03431">
    <property type="entry name" value="NUDIX_DNA_Glycosylase_C-MutY"/>
    <property type="match status" value="1"/>
</dbReference>
<evidence type="ECO:0000256" key="1">
    <source>
        <dbReference type="ARBA" id="ARBA00000843"/>
    </source>
</evidence>
<dbReference type="NCBIfam" id="TIGR01084">
    <property type="entry name" value="mutY"/>
    <property type="match status" value="1"/>
</dbReference>
<dbReference type="InterPro" id="IPR005760">
    <property type="entry name" value="A/G_AdeGlyc_MutY"/>
</dbReference>
<proteinExistence type="inferred from homology"/>
<keyword evidence="8 14" id="KW-0227">DNA damage</keyword>
<dbReference type="GO" id="GO:0000701">
    <property type="term" value="F:purine-specific mismatch base pair DNA N-glycosylase activity"/>
    <property type="evidence" value="ECO:0007669"/>
    <property type="project" value="UniProtKB-EC"/>
</dbReference>
<evidence type="ECO:0000256" key="10">
    <source>
        <dbReference type="ARBA" id="ARBA00023004"/>
    </source>
</evidence>
<dbReference type="PROSITE" id="PS01155">
    <property type="entry name" value="ENDONUCLEASE_III_2"/>
    <property type="match status" value="1"/>
</dbReference>
<dbReference type="InterPro" id="IPR004036">
    <property type="entry name" value="Endonuclease-III-like_CS2"/>
</dbReference>